<dbReference type="EMBL" id="JAAKZI010000008">
    <property type="protein sequence ID" value="NGN83201.1"/>
    <property type="molecule type" value="Genomic_DNA"/>
</dbReference>
<name>A0ABX0D8I3_9MICC</name>
<protein>
    <submittedName>
        <fullName evidence="1">Uncharacterized protein</fullName>
    </submittedName>
</protein>
<keyword evidence="2" id="KW-1185">Reference proteome</keyword>
<comment type="caution">
    <text evidence="1">The sequence shown here is derived from an EMBL/GenBank/DDBJ whole genome shotgun (WGS) entry which is preliminary data.</text>
</comment>
<organism evidence="1 2">
    <name type="scientific">Arthrobacter silviterrae</name>
    <dbReference type="NCBI Taxonomy" id="2026658"/>
    <lineage>
        <taxon>Bacteria</taxon>
        <taxon>Bacillati</taxon>
        <taxon>Actinomycetota</taxon>
        <taxon>Actinomycetes</taxon>
        <taxon>Micrococcales</taxon>
        <taxon>Micrococcaceae</taxon>
        <taxon>Arthrobacter</taxon>
    </lineage>
</organism>
<dbReference type="RefSeq" id="WP_165181294.1">
    <property type="nucleotide sequence ID" value="NZ_JAAKZI010000008.1"/>
</dbReference>
<evidence type="ECO:0000313" key="2">
    <source>
        <dbReference type="Proteomes" id="UP000479226"/>
    </source>
</evidence>
<accession>A0ABX0D8I3</accession>
<sequence length="67" mass="6413">MPENPAAGLPATGDAAVDALVAKAAEAAVLPTVDHNALYTGILAGLQEQLDANPAAQPGSPGPAGAL</sequence>
<evidence type="ECO:0000313" key="1">
    <source>
        <dbReference type="EMBL" id="NGN83201.1"/>
    </source>
</evidence>
<dbReference type="Proteomes" id="UP000479226">
    <property type="component" value="Unassembled WGS sequence"/>
</dbReference>
<reference evidence="1 2" key="1">
    <citation type="submission" date="2020-02" db="EMBL/GenBank/DDBJ databases">
        <title>Genome sequence of the type strain DSM 27180 of Arthrobacter silviterrae.</title>
        <authorList>
            <person name="Gao J."/>
            <person name="Sun J."/>
        </authorList>
    </citation>
    <scope>NUCLEOTIDE SEQUENCE [LARGE SCALE GENOMIC DNA]</scope>
    <source>
        <strain evidence="1 2">DSM 27180</strain>
    </source>
</reference>
<gene>
    <name evidence="1" type="ORF">G6N77_06955</name>
</gene>
<proteinExistence type="predicted"/>